<keyword evidence="1" id="KW-0732">Signal</keyword>
<dbReference type="EMBL" id="JACXVP010000010">
    <property type="protein sequence ID" value="KAG5582182.1"/>
    <property type="molecule type" value="Genomic_DNA"/>
</dbReference>
<name>A0A9J5X4N7_SOLCO</name>
<accession>A0A9J5X4N7</accession>
<organism evidence="2 3">
    <name type="scientific">Solanum commersonii</name>
    <name type="common">Commerson's wild potato</name>
    <name type="synonym">Commerson's nightshade</name>
    <dbReference type="NCBI Taxonomy" id="4109"/>
    <lineage>
        <taxon>Eukaryota</taxon>
        <taxon>Viridiplantae</taxon>
        <taxon>Streptophyta</taxon>
        <taxon>Embryophyta</taxon>
        <taxon>Tracheophyta</taxon>
        <taxon>Spermatophyta</taxon>
        <taxon>Magnoliopsida</taxon>
        <taxon>eudicotyledons</taxon>
        <taxon>Gunneridae</taxon>
        <taxon>Pentapetalae</taxon>
        <taxon>asterids</taxon>
        <taxon>lamiids</taxon>
        <taxon>Solanales</taxon>
        <taxon>Solanaceae</taxon>
        <taxon>Solanoideae</taxon>
        <taxon>Solaneae</taxon>
        <taxon>Solanum</taxon>
    </lineage>
</organism>
<protein>
    <submittedName>
        <fullName evidence="2">Uncharacterized protein</fullName>
    </submittedName>
</protein>
<keyword evidence="3" id="KW-1185">Reference proteome</keyword>
<evidence type="ECO:0000256" key="1">
    <source>
        <dbReference type="SAM" id="SignalP"/>
    </source>
</evidence>
<feature type="chain" id="PRO_5039909228" evidence="1">
    <location>
        <begin position="25"/>
        <end position="103"/>
    </location>
</feature>
<proteinExistence type="predicted"/>
<comment type="caution">
    <text evidence="2">The sequence shown here is derived from an EMBL/GenBank/DDBJ whole genome shotgun (WGS) entry which is preliminary data.</text>
</comment>
<gene>
    <name evidence="2" type="ORF">H5410_052809</name>
</gene>
<evidence type="ECO:0000313" key="3">
    <source>
        <dbReference type="Proteomes" id="UP000824120"/>
    </source>
</evidence>
<dbReference type="OrthoDB" id="1890443at2759"/>
<dbReference type="AlphaFoldDB" id="A0A9J5X4N7"/>
<evidence type="ECO:0000313" key="2">
    <source>
        <dbReference type="EMBL" id="KAG5582182.1"/>
    </source>
</evidence>
<sequence>MEMFGKIACFVLLCMVVVAPHAEALSCGQVTSGLAPCLPYLQGRGPIEGVVVVLRVYWVQPRPQRIERQHALASNQPLVLLKALMWAKPLDPVRLMKVQFFKA</sequence>
<feature type="signal peptide" evidence="1">
    <location>
        <begin position="1"/>
        <end position="24"/>
    </location>
</feature>
<dbReference type="Proteomes" id="UP000824120">
    <property type="component" value="Chromosome 10"/>
</dbReference>
<reference evidence="2 3" key="1">
    <citation type="submission" date="2020-09" db="EMBL/GenBank/DDBJ databases">
        <title>De no assembly of potato wild relative species, Solanum commersonii.</title>
        <authorList>
            <person name="Cho K."/>
        </authorList>
    </citation>
    <scope>NUCLEOTIDE SEQUENCE [LARGE SCALE GENOMIC DNA]</scope>
    <source>
        <strain evidence="2">LZ3.2</strain>
        <tissue evidence="2">Leaf</tissue>
    </source>
</reference>